<gene>
    <name evidence="2" type="ORF">METZ01_LOCUS126337</name>
</gene>
<dbReference type="EMBL" id="UINC01017658">
    <property type="protein sequence ID" value="SVA73483.1"/>
    <property type="molecule type" value="Genomic_DNA"/>
</dbReference>
<protein>
    <submittedName>
        <fullName evidence="2">Uncharacterized protein</fullName>
    </submittedName>
</protein>
<reference evidence="2" key="1">
    <citation type="submission" date="2018-05" db="EMBL/GenBank/DDBJ databases">
        <authorList>
            <person name="Lanie J.A."/>
            <person name="Ng W.-L."/>
            <person name="Kazmierczak K.M."/>
            <person name="Andrzejewski T.M."/>
            <person name="Davidsen T.M."/>
            <person name="Wayne K.J."/>
            <person name="Tettelin H."/>
            <person name="Glass J.I."/>
            <person name="Rusch D."/>
            <person name="Podicherti R."/>
            <person name="Tsui H.-C.T."/>
            <person name="Winkler M.E."/>
        </authorList>
    </citation>
    <scope>NUCLEOTIDE SEQUENCE</scope>
</reference>
<proteinExistence type="predicted"/>
<dbReference type="AlphaFoldDB" id="A0A381YAH3"/>
<feature type="region of interest" description="Disordered" evidence="1">
    <location>
        <begin position="26"/>
        <end position="48"/>
    </location>
</feature>
<feature type="compositionally biased region" description="Low complexity" evidence="1">
    <location>
        <begin position="30"/>
        <end position="48"/>
    </location>
</feature>
<organism evidence="2">
    <name type="scientific">marine metagenome</name>
    <dbReference type="NCBI Taxonomy" id="408172"/>
    <lineage>
        <taxon>unclassified sequences</taxon>
        <taxon>metagenomes</taxon>
        <taxon>ecological metagenomes</taxon>
    </lineage>
</organism>
<accession>A0A381YAH3</accession>
<evidence type="ECO:0000256" key="1">
    <source>
        <dbReference type="SAM" id="MobiDB-lite"/>
    </source>
</evidence>
<name>A0A381YAH3_9ZZZZ</name>
<sequence length="1223" mass="137885">MKVSKKISSVVALVLLAFSIHGCAEPENNSSQSSTSTSSDDGGNTDDGGSSTDYSISFKLSGAESVLATTELGTQTSRTVARSVGEGLLNEFYFSDGTTEGDQELRKWVRASRAARGVSTKSGGATNLFMVDADGNMSPVISADVDIIVLYTLLSKDGKNLFIALDPGYDKWGGLNWNKKNEPTRKFIAKSGCAFFKVEISTGTYSCVETKISPQPLNSEFKNTVSDGNMKPLQLDKDGNLYYIAKTFGINSHCQQNKWDEDSQQDICVEYNYDLNWDHEAPKILRKYSPSGTIKDLTPDNDNIGVFKVMSDGSLAYTGTATNSLKLVTFDSSGTASTNKLTDGYQDWWGSIFFTTDDSGTVMFGSNSGSWGNKGLQFARKHPVVSGARLLKQLNTSLFSNRGGSAQPSRIMNGDDGYVYSLFVENQGYWDESAGVWKDQNMVNLYKVLPYQPAPKVSLKVGSNWWDALNNMDMQISKGYVYYSEKENHPAGLYQPRSLIKIRRLSDGNTQTVLNNSSTQSGYLVWDQRYDVYNWKLNGNTLTFSAFDTTDSTVVLGEIDTKRVRQGKPLSEYLIIEQVGSALGANAVIKDIEIMTPQAPAVDTGSNPTVIKTFTNQENLYSASIEFSKYMNNKDVSDKVQVYEKDNESIKVANMALWIYKTMHLILDTDESVAETKPLKNTTKYVISLPQVTYDRWDWELPSVMKHEFTTVPSEGWYPSQSEVIDNLTDGNIAKYVSNNSGWKNSEYLLLLDNISDGDTDNISNMQIDFSYRFDSNNWQEMSFIIKDANVIDYNRLDWSDSYYTDGTYRWVHKCGYNGKSGGKYDYFFEENWNNTNGRYLTAINNSGVSETWIEKREYRTDGTYVFINEWDSKGEKIIKYDNESMVNVLGQFRRVDGYRQRCDTITWNEGNSGKWEGTCNGPGAKYRWHSGEDRNIDNYNDILDWSDGEYLWVNSKYYVMDNATGETTQVLALDSSGNEIENYHDFVKVDEGYVLQGGDGTRVSFSLHVSVPTYETDMKRVDCTYYKTNDNSSYVDSSNIVVNSILDAESEEWQSSWTSQISQAAKDNATVANQTRQEDEYIMRLQVNKQNIRLRHRTAKEWQGWGNNEEEKKIYSNGREANGLWFRVNVKILDGKLSVNITDDQGDTRQLFTPRTISLETRASTKKFQAVMELNNIQELMLDDLSIISLDSNLNEISGAASYKEDFLSGVPAKFSNFLKYQ</sequence>
<evidence type="ECO:0000313" key="2">
    <source>
        <dbReference type="EMBL" id="SVA73483.1"/>
    </source>
</evidence>